<evidence type="ECO:0000259" key="1">
    <source>
        <dbReference type="PROSITE" id="PS51725"/>
    </source>
</evidence>
<name>A0A963YMP1_9PROT</name>
<dbReference type="InterPro" id="IPR050744">
    <property type="entry name" value="AI-2_Isomerase_LsrG"/>
</dbReference>
<gene>
    <name evidence="2" type="ORF">ASILVAE211_00625</name>
</gene>
<keyword evidence="2" id="KW-0503">Monooxygenase</keyword>
<accession>A0A963YMP1</accession>
<dbReference type="PANTHER" id="PTHR33336">
    <property type="entry name" value="QUINOL MONOOXYGENASE YGIN-RELATED"/>
    <property type="match status" value="1"/>
</dbReference>
<organism evidence="2 3">
    <name type="scientific">Acidisoma silvae</name>
    <dbReference type="NCBI Taxonomy" id="2802396"/>
    <lineage>
        <taxon>Bacteria</taxon>
        <taxon>Pseudomonadati</taxon>
        <taxon>Pseudomonadota</taxon>
        <taxon>Alphaproteobacteria</taxon>
        <taxon>Acetobacterales</taxon>
        <taxon>Acidocellaceae</taxon>
        <taxon>Acidisoma</taxon>
    </lineage>
</organism>
<dbReference type="InterPro" id="IPR007138">
    <property type="entry name" value="ABM_dom"/>
</dbReference>
<dbReference type="GO" id="GO:0004497">
    <property type="term" value="F:monooxygenase activity"/>
    <property type="evidence" value="ECO:0007669"/>
    <property type="project" value="UniProtKB-KW"/>
</dbReference>
<keyword evidence="2" id="KW-0560">Oxidoreductase</keyword>
<dbReference type="Proteomes" id="UP000708298">
    <property type="component" value="Unassembled WGS sequence"/>
</dbReference>
<dbReference type="Gene3D" id="3.30.70.100">
    <property type="match status" value="1"/>
</dbReference>
<evidence type="ECO:0000313" key="3">
    <source>
        <dbReference type="Proteomes" id="UP000708298"/>
    </source>
</evidence>
<proteinExistence type="predicted"/>
<dbReference type="SUPFAM" id="SSF54909">
    <property type="entry name" value="Dimeric alpha+beta barrel"/>
    <property type="match status" value="1"/>
</dbReference>
<protein>
    <submittedName>
        <fullName evidence="2">Antibiotic biosynthesis monooxygenase</fullName>
    </submittedName>
</protein>
<dbReference type="EMBL" id="JAESVB010000001">
    <property type="protein sequence ID" value="MCB8873667.1"/>
    <property type="molecule type" value="Genomic_DNA"/>
</dbReference>
<reference evidence="2" key="2">
    <citation type="submission" date="2021-01" db="EMBL/GenBank/DDBJ databases">
        <authorList>
            <person name="Mieszkin S."/>
            <person name="Pouder E."/>
            <person name="Alain K."/>
        </authorList>
    </citation>
    <scope>NUCLEOTIDE SEQUENCE</scope>
    <source>
        <strain evidence="2">HW T2.11</strain>
    </source>
</reference>
<sequence>MSADTNDTGGNKSFIVIVTPRARPDKVDSARHALEAIAEPTRANPDCYEFRIFQDKNDLQSFTLIERWVSLDAVLVHGRRDYMAEYMALKDDIFETPPRGKFFHELSTARSDD</sequence>
<dbReference type="PANTHER" id="PTHR33336:SF15">
    <property type="entry name" value="ABM DOMAIN-CONTAINING PROTEIN"/>
    <property type="match status" value="1"/>
</dbReference>
<dbReference type="Pfam" id="PF03992">
    <property type="entry name" value="ABM"/>
    <property type="match status" value="1"/>
</dbReference>
<comment type="caution">
    <text evidence="2">The sequence shown here is derived from an EMBL/GenBank/DDBJ whole genome shotgun (WGS) entry which is preliminary data.</text>
</comment>
<dbReference type="AlphaFoldDB" id="A0A963YMP1"/>
<evidence type="ECO:0000313" key="2">
    <source>
        <dbReference type="EMBL" id="MCB8873667.1"/>
    </source>
</evidence>
<dbReference type="InterPro" id="IPR011008">
    <property type="entry name" value="Dimeric_a/b-barrel"/>
</dbReference>
<keyword evidence="3" id="KW-1185">Reference proteome</keyword>
<dbReference type="RefSeq" id="WP_227319353.1">
    <property type="nucleotide sequence ID" value="NZ_JAESVB010000001.1"/>
</dbReference>
<dbReference type="PROSITE" id="PS51725">
    <property type="entry name" value="ABM"/>
    <property type="match status" value="1"/>
</dbReference>
<reference evidence="2" key="1">
    <citation type="journal article" date="2021" name="Microorganisms">
        <title>Acidisoma silvae sp. nov. and Acidisomacellulosilytica sp. nov., Two Acidophilic Bacteria Isolated from Decaying Wood, Hydrolyzing Cellulose and Producing Poly-3-hydroxybutyrate.</title>
        <authorList>
            <person name="Mieszkin S."/>
            <person name="Pouder E."/>
            <person name="Uroz S."/>
            <person name="Simon-Colin C."/>
            <person name="Alain K."/>
        </authorList>
    </citation>
    <scope>NUCLEOTIDE SEQUENCE</scope>
    <source>
        <strain evidence="2">HW T2.11</strain>
    </source>
</reference>
<feature type="domain" description="ABM" evidence="1">
    <location>
        <begin position="14"/>
        <end position="102"/>
    </location>
</feature>